<sequence length="191" mass="21324">MESERRSLKIGRSRRRDTSEASRSVTVGRWRSARFLLLLHGVLWLLAPPAYGQTAATTPTTPFLAPIGTTLRPSDKATTSSRRLPGGICGVLPITIRHFKHDVSSDWKMHCKDYGKSSGAANYTLGLGGKMVWSGAWSRAPFSTESNFDQWYRDVPDVNMRVGPTELALTARGDGTWVFEDQDFFPNYKKV</sequence>
<dbReference type="EMBL" id="LGRX02026870">
    <property type="protein sequence ID" value="KAK3250166.1"/>
    <property type="molecule type" value="Genomic_DNA"/>
</dbReference>
<feature type="region of interest" description="Disordered" evidence="1">
    <location>
        <begin position="1"/>
        <end position="23"/>
    </location>
</feature>
<name>A0AAE0C811_9CHLO</name>
<reference evidence="2 3" key="1">
    <citation type="journal article" date="2015" name="Genome Biol. Evol.">
        <title>Comparative Genomics of a Bacterivorous Green Alga Reveals Evolutionary Causalities and Consequences of Phago-Mixotrophic Mode of Nutrition.</title>
        <authorList>
            <person name="Burns J.A."/>
            <person name="Paasch A."/>
            <person name="Narechania A."/>
            <person name="Kim E."/>
        </authorList>
    </citation>
    <scope>NUCLEOTIDE SEQUENCE [LARGE SCALE GENOMIC DNA]</scope>
    <source>
        <strain evidence="2 3">PLY_AMNH</strain>
    </source>
</reference>
<dbReference type="AlphaFoldDB" id="A0AAE0C811"/>
<evidence type="ECO:0000313" key="3">
    <source>
        <dbReference type="Proteomes" id="UP001190700"/>
    </source>
</evidence>
<gene>
    <name evidence="2" type="ORF">CYMTET_40446</name>
</gene>
<evidence type="ECO:0000313" key="2">
    <source>
        <dbReference type="EMBL" id="KAK3250166.1"/>
    </source>
</evidence>
<dbReference type="Proteomes" id="UP001190700">
    <property type="component" value="Unassembled WGS sequence"/>
</dbReference>
<proteinExistence type="predicted"/>
<protein>
    <submittedName>
        <fullName evidence="2">Uncharacterized protein</fullName>
    </submittedName>
</protein>
<organism evidence="2 3">
    <name type="scientific">Cymbomonas tetramitiformis</name>
    <dbReference type="NCBI Taxonomy" id="36881"/>
    <lineage>
        <taxon>Eukaryota</taxon>
        <taxon>Viridiplantae</taxon>
        <taxon>Chlorophyta</taxon>
        <taxon>Pyramimonadophyceae</taxon>
        <taxon>Pyramimonadales</taxon>
        <taxon>Pyramimonadaceae</taxon>
        <taxon>Cymbomonas</taxon>
    </lineage>
</organism>
<evidence type="ECO:0000256" key="1">
    <source>
        <dbReference type="SAM" id="MobiDB-lite"/>
    </source>
</evidence>
<comment type="caution">
    <text evidence="2">The sequence shown here is derived from an EMBL/GenBank/DDBJ whole genome shotgun (WGS) entry which is preliminary data.</text>
</comment>
<keyword evidence="3" id="KW-1185">Reference proteome</keyword>
<accession>A0AAE0C811</accession>